<dbReference type="Proteomes" id="UP000768646">
    <property type="component" value="Unassembled WGS sequence"/>
</dbReference>
<comment type="caution">
    <text evidence="1">The sequence shown here is derived from an EMBL/GenBank/DDBJ whole genome shotgun (WGS) entry which is preliminary data.</text>
</comment>
<protein>
    <submittedName>
        <fullName evidence="1">Uncharacterized protein</fullName>
    </submittedName>
</protein>
<sequence length="469" mass="53357">MIRRLKNRRFFSHIPSNIYDVVIVGGGITGLTFASVLSSKLYSFPLKIALIEESNLENVKKWTPSTLEYSNRVSSLNASTVSFLQDIDVWKHVKKERVQPYHKIHVWDGISSSKIEFFSENYQTESPESNALAFMIENINLQHALLKKITELSNPIHIYDSEKISSITYDNYTNNICDLKNWPCIKLLNGKTLISRLLIGADGAHSYVRKFSGIESINWDYNAHGLVATLKLTHFSSVNGIPTAWQKFLPQGPIAILPLPNKYATLVWSCPVEMAEFLKNLPKSTFLSLINAIYRLDIADISYILSLKSYSEIEDQIEWRLKLYQDNSPIPSFAIDLQDNTRASFQLKTSHSIDYAKERIALLGDAAHTVHPLSGQGLNMGLGDVKSLSEVIHNALSVGQDIGNFQVLQQYTSNRYLKNCIMLCITDKLYKLYSTNNPFIVKLRSIGLNSINQFDWVKRMLMRKVSMEF</sequence>
<evidence type="ECO:0000313" key="1">
    <source>
        <dbReference type="EMBL" id="KAG4306071.1"/>
    </source>
</evidence>
<dbReference type="EMBL" id="JABTEG010000001">
    <property type="protein sequence ID" value="KAG4306071.1"/>
    <property type="molecule type" value="Genomic_DNA"/>
</dbReference>
<keyword evidence="2" id="KW-1185">Reference proteome</keyword>
<name>A0ACB7CEQ9_9ASCO</name>
<reference evidence="1 2" key="1">
    <citation type="journal article" date="2021" name="Commun. Biol.">
        <title>Genomic insights into the host specific adaptation of the Pneumocystis genus.</title>
        <authorList>
            <person name="Cisse O.H."/>
            <person name="Ma L."/>
            <person name="Dekker J.P."/>
            <person name="Khil P.P."/>
            <person name="Youn J.-H."/>
            <person name="Brenchley J.M."/>
            <person name="Blair R."/>
            <person name="Pahar B."/>
            <person name="Chabe M."/>
            <person name="Van Rompay K.K.A."/>
            <person name="Keesler R."/>
            <person name="Sukura A."/>
            <person name="Hirsch V."/>
            <person name="Kutty G."/>
            <person name="Liu Y."/>
            <person name="Peng L."/>
            <person name="Chen J."/>
            <person name="Song J."/>
            <person name="Weissenbacher-Lang C."/>
            <person name="Xu J."/>
            <person name="Upham N.S."/>
            <person name="Stajich J.E."/>
            <person name="Cuomo C.A."/>
            <person name="Cushion M.T."/>
            <person name="Kovacs J.A."/>
        </authorList>
    </citation>
    <scope>NUCLEOTIDE SEQUENCE [LARGE SCALE GENOMIC DNA]</scope>
    <source>
        <strain evidence="1 2">RABM</strain>
    </source>
</reference>
<evidence type="ECO:0000313" key="2">
    <source>
        <dbReference type="Proteomes" id="UP000768646"/>
    </source>
</evidence>
<gene>
    <name evidence="1" type="ORF">PORY_000059</name>
</gene>
<accession>A0ACB7CEQ9</accession>
<organism evidence="1 2">
    <name type="scientific">Pneumocystis oryctolagi</name>
    <dbReference type="NCBI Taxonomy" id="42067"/>
    <lineage>
        <taxon>Eukaryota</taxon>
        <taxon>Fungi</taxon>
        <taxon>Dikarya</taxon>
        <taxon>Ascomycota</taxon>
        <taxon>Taphrinomycotina</taxon>
        <taxon>Pneumocystomycetes</taxon>
        <taxon>Pneumocystaceae</taxon>
        <taxon>Pneumocystis</taxon>
    </lineage>
</organism>
<proteinExistence type="predicted"/>